<dbReference type="GO" id="GO:0003984">
    <property type="term" value="F:acetolactate synthase activity"/>
    <property type="evidence" value="ECO:0007669"/>
    <property type="project" value="TreeGrafter"/>
</dbReference>
<dbReference type="Proteomes" id="UP001147746">
    <property type="component" value="Unassembled WGS sequence"/>
</dbReference>
<dbReference type="AlphaFoldDB" id="A0A9W9U399"/>
<dbReference type="InterPro" id="IPR029035">
    <property type="entry name" value="DHS-like_NAD/FAD-binding_dom"/>
</dbReference>
<dbReference type="SUPFAM" id="SSF52518">
    <property type="entry name" value="Thiamin diphosphate-binding fold (THDP-binding)"/>
    <property type="match status" value="1"/>
</dbReference>
<keyword evidence="6" id="KW-1185">Reference proteome</keyword>
<accession>A0A9W9U399</accession>
<dbReference type="FunFam" id="3.40.50.970:FF:000007">
    <property type="entry name" value="Acetolactate synthase"/>
    <property type="match status" value="1"/>
</dbReference>
<dbReference type="GO" id="GO:0009097">
    <property type="term" value="P:isoleucine biosynthetic process"/>
    <property type="evidence" value="ECO:0007669"/>
    <property type="project" value="TreeGrafter"/>
</dbReference>
<evidence type="ECO:0000313" key="6">
    <source>
        <dbReference type="Proteomes" id="UP001147746"/>
    </source>
</evidence>
<dbReference type="Gene3D" id="3.40.50.1220">
    <property type="entry name" value="TPP-binding domain"/>
    <property type="match status" value="1"/>
</dbReference>
<dbReference type="EMBL" id="JAPZBO010000008">
    <property type="protein sequence ID" value="KAJ5308495.1"/>
    <property type="molecule type" value="Genomic_DNA"/>
</dbReference>
<reference evidence="5" key="2">
    <citation type="journal article" date="2023" name="IMA Fungus">
        <title>Comparative genomic study of the Penicillium genus elucidates a diverse pangenome and 15 lateral gene transfer events.</title>
        <authorList>
            <person name="Petersen C."/>
            <person name="Sorensen T."/>
            <person name="Nielsen M.R."/>
            <person name="Sondergaard T.E."/>
            <person name="Sorensen J.L."/>
            <person name="Fitzpatrick D.A."/>
            <person name="Frisvad J.C."/>
            <person name="Nielsen K.L."/>
        </authorList>
    </citation>
    <scope>NUCLEOTIDE SEQUENCE</scope>
    <source>
        <strain evidence="5">IBT 21472</strain>
    </source>
</reference>
<dbReference type="GO" id="GO:0050660">
    <property type="term" value="F:flavin adenine dinucleotide binding"/>
    <property type="evidence" value="ECO:0007669"/>
    <property type="project" value="TreeGrafter"/>
</dbReference>
<keyword evidence="2" id="KW-0786">Thiamine pyrophosphate</keyword>
<organism evidence="5 6">
    <name type="scientific">Penicillium atrosanguineum</name>
    <dbReference type="NCBI Taxonomy" id="1132637"/>
    <lineage>
        <taxon>Eukaryota</taxon>
        <taxon>Fungi</taxon>
        <taxon>Dikarya</taxon>
        <taxon>Ascomycota</taxon>
        <taxon>Pezizomycotina</taxon>
        <taxon>Eurotiomycetes</taxon>
        <taxon>Eurotiomycetidae</taxon>
        <taxon>Eurotiales</taxon>
        <taxon>Aspergillaceae</taxon>
        <taxon>Penicillium</taxon>
    </lineage>
</organism>
<dbReference type="GO" id="GO:0005739">
    <property type="term" value="C:mitochondrion"/>
    <property type="evidence" value="ECO:0007669"/>
    <property type="project" value="TreeGrafter"/>
</dbReference>
<dbReference type="InterPro" id="IPR012000">
    <property type="entry name" value="Thiamin_PyroP_enz_cen_dom"/>
</dbReference>
<gene>
    <name evidence="5" type="ORF">N7476_009151</name>
</gene>
<dbReference type="InterPro" id="IPR029061">
    <property type="entry name" value="THDP-binding"/>
</dbReference>
<sequence>MMIRHEVRHILFLLSVGYPDGAILSVFDAIYNSKNFGFVLPRHEQGAGHMAHGYTQATGEPGIIVVTSGPGVTNLVTSIMDALADGTLINVFCGQVTTSAIGSKCAGNVLALTKWNTTVHNTSESPRKIDEAFEIALSGQPGPVLVELPIDVTAGIFRRPPRAICARFPLELSPANLIMSQFRQDKFMHSIDEGAKLVNTATRPVLYVGQGILATPNCPRLPKQLAEKIQYPLQGLGAFDETDIKALYILGLHRSSHAIVAIQYAGLVIALGARFDGRMTGSIPKLARGQTSRRLSKEYKRGSASDRTSSAIAQRILSSFYCKSRRPNDLGGWFRYKSRKNNIHARRLNRSGRDDMIIPQHVIERRARS</sequence>
<dbReference type="PANTHER" id="PTHR18968">
    <property type="entry name" value="THIAMINE PYROPHOSPHATE ENZYMES"/>
    <property type="match status" value="1"/>
</dbReference>
<evidence type="ECO:0000256" key="1">
    <source>
        <dbReference type="ARBA" id="ARBA00007812"/>
    </source>
</evidence>
<feature type="domain" description="Thiamine pyrophosphate enzyme central" evidence="3">
    <location>
        <begin position="192"/>
        <end position="287"/>
    </location>
</feature>
<dbReference type="Pfam" id="PF00205">
    <property type="entry name" value="TPP_enzyme_M"/>
    <property type="match status" value="1"/>
</dbReference>
<evidence type="ECO:0000256" key="2">
    <source>
        <dbReference type="ARBA" id="ARBA00023052"/>
    </source>
</evidence>
<dbReference type="InterPro" id="IPR045229">
    <property type="entry name" value="TPP_enz"/>
</dbReference>
<dbReference type="GO" id="GO:0005948">
    <property type="term" value="C:acetolactate synthase complex"/>
    <property type="evidence" value="ECO:0007669"/>
    <property type="project" value="TreeGrafter"/>
</dbReference>
<comment type="similarity">
    <text evidence="1">Belongs to the TPP enzyme family.</text>
</comment>
<dbReference type="InterPro" id="IPR012001">
    <property type="entry name" value="Thiamin_PyroP_enz_TPP-bd_dom"/>
</dbReference>
<dbReference type="CDD" id="cd07035">
    <property type="entry name" value="TPP_PYR_POX_like"/>
    <property type="match status" value="1"/>
</dbReference>
<dbReference type="PANTHER" id="PTHR18968:SF13">
    <property type="entry name" value="ACETOLACTATE SYNTHASE CATALYTIC SUBUNIT, MITOCHONDRIAL"/>
    <property type="match status" value="1"/>
</dbReference>
<dbReference type="GO" id="GO:0009099">
    <property type="term" value="P:L-valine biosynthetic process"/>
    <property type="evidence" value="ECO:0007669"/>
    <property type="project" value="TreeGrafter"/>
</dbReference>
<dbReference type="Pfam" id="PF02776">
    <property type="entry name" value="TPP_enzyme_N"/>
    <property type="match status" value="1"/>
</dbReference>
<comment type="caution">
    <text evidence="5">The sequence shown here is derived from an EMBL/GenBank/DDBJ whole genome shotgun (WGS) entry which is preliminary data.</text>
</comment>
<evidence type="ECO:0000313" key="5">
    <source>
        <dbReference type="EMBL" id="KAJ5308495.1"/>
    </source>
</evidence>
<dbReference type="GO" id="GO:0000287">
    <property type="term" value="F:magnesium ion binding"/>
    <property type="evidence" value="ECO:0007669"/>
    <property type="project" value="InterPro"/>
</dbReference>
<dbReference type="GO" id="GO:0030976">
    <property type="term" value="F:thiamine pyrophosphate binding"/>
    <property type="evidence" value="ECO:0007669"/>
    <property type="project" value="InterPro"/>
</dbReference>
<dbReference type="Gene3D" id="3.40.50.970">
    <property type="match status" value="1"/>
</dbReference>
<proteinExistence type="inferred from homology"/>
<feature type="domain" description="Thiamine pyrophosphate enzyme N-terminal TPP-binding" evidence="4">
    <location>
        <begin position="16"/>
        <end position="102"/>
    </location>
</feature>
<dbReference type="SUPFAM" id="SSF52467">
    <property type="entry name" value="DHS-like NAD/FAD-binding domain"/>
    <property type="match status" value="1"/>
</dbReference>
<evidence type="ECO:0000259" key="3">
    <source>
        <dbReference type="Pfam" id="PF00205"/>
    </source>
</evidence>
<reference evidence="5" key="1">
    <citation type="submission" date="2022-12" db="EMBL/GenBank/DDBJ databases">
        <authorList>
            <person name="Petersen C."/>
        </authorList>
    </citation>
    <scope>NUCLEOTIDE SEQUENCE</scope>
    <source>
        <strain evidence="5">IBT 21472</strain>
    </source>
</reference>
<evidence type="ECO:0000259" key="4">
    <source>
        <dbReference type="Pfam" id="PF02776"/>
    </source>
</evidence>
<protein>
    <submittedName>
        <fullName evidence="5">Acetolactate synthase mitochondrial</fullName>
    </submittedName>
</protein>
<name>A0A9W9U399_9EURO</name>